<gene>
    <name evidence="1" type="ORF">RchiOBHm_Chr2g0168231</name>
</gene>
<comment type="caution">
    <text evidence="1">The sequence shown here is derived from an EMBL/GenBank/DDBJ whole genome shotgun (WGS) entry which is preliminary data.</text>
</comment>
<sequence>MKFLRGKIGWTVSANFAGFWKFSGHHDCFRMIWRMIRKIVVVLLRRRSWIGAGNLTSQENREGDQAA</sequence>
<accession>A0A2P6S4I0</accession>
<keyword evidence="2" id="KW-1185">Reference proteome</keyword>
<dbReference type="Proteomes" id="UP000238479">
    <property type="component" value="Chromosome 2"/>
</dbReference>
<dbReference type="Gramene" id="PRQ53591">
    <property type="protein sequence ID" value="PRQ53591"/>
    <property type="gene ID" value="RchiOBHm_Chr2g0168231"/>
</dbReference>
<protein>
    <submittedName>
        <fullName evidence="1">Uncharacterized protein</fullName>
    </submittedName>
</protein>
<evidence type="ECO:0000313" key="2">
    <source>
        <dbReference type="Proteomes" id="UP000238479"/>
    </source>
</evidence>
<reference evidence="1 2" key="1">
    <citation type="journal article" date="2018" name="Nat. Genet.">
        <title>The Rosa genome provides new insights in the design of modern roses.</title>
        <authorList>
            <person name="Bendahmane M."/>
        </authorList>
    </citation>
    <scope>NUCLEOTIDE SEQUENCE [LARGE SCALE GENOMIC DNA]</scope>
    <source>
        <strain evidence="2">cv. Old Blush</strain>
    </source>
</reference>
<evidence type="ECO:0000313" key="1">
    <source>
        <dbReference type="EMBL" id="PRQ53591.1"/>
    </source>
</evidence>
<proteinExistence type="predicted"/>
<name>A0A2P6S4I0_ROSCH</name>
<dbReference type="AlphaFoldDB" id="A0A2P6S4I0"/>
<dbReference type="EMBL" id="PDCK01000040">
    <property type="protein sequence ID" value="PRQ53591.1"/>
    <property type="molecule type" value="Genomic_DNA"/>
</dbReference>
<organism evidence="1 2">
    <name type="scientific">Rosa chinensis</name>
    <name type="common">China rose</name>
    <dbReference type="NCBI Taxonomy" id="74649"/>
    <lineage>
        <taxon>Eukaryota</taxon>
        <taxon>Viridiplantae</taxon>
        <taxon>Streptophyta</taxon>
        <taxon>Embryophyta</taxon>
        <taxon>Tracheophyta</taxon>
        <taxon>Spermatophyta</taxon>
        <taxon>Magnoliopsida</taxon>
        <taxon>eudicotyledons</taxon>
        <taxon>Gunneridae</taxon>
        <taxon>Pentapetalae</taxon>
        <taxon>rosids</taxon>
        <taxon>fabids</taxon>
        <taxon>Rosales</taxon>
        <taxon>Rosaceae</taxon>
        <taxon>Rosoideae</taxon>
        <taxon>Rosoideae incertae sedis</taxon>
        <taxon>Rosa</taxon>
    </lineage>
</organism>